<dbReference type="AlphaFoldDB" id="A0A8R7TMH6"/>
<dbReference type="Gene3D" id="1.10.10.10">
    <property type="entry name" value="Winged helix-like DNA-binding domain superfamily/Winged helix DNA-binding domain"/>
    <property type="match status" value="1"/>
</dbReference>
<dbReference type="SUPFAM" id="SSF52058">
    <property type="entry name" value="L domain-like"/>
    <property type="match status" value="2"/>
</dbReference>
<dbReference type="InterPro" id="IPR058922">
    <property type="entry name" value="WHD_DRP"/>
</dbReference>
<feature type="domain" description="Disease resistance protein winged helix" evidence="3">
    <location>
        <begin position="31"/>
        <end position="105"/>
    </location>
</feature>
<dbReference type="PANTHER" id="PTHR36766:SF64">
    <property type="entry name" value="OS12G0206100 PROTEIN"/>
    <property type="match status" value="1"/>
</dbReference>
<dbReference type="EnsemblPlants" id="TuG1812G0200005123.01.T01">
    <property type="protein sequence ID" value="TuG1812G0200005123.01.T01.cds450663"/>
    <property type="gene ID" value="TuG1812G0200005123.01"/>
</dbReference>
<dbReference type="InterPro" id="IPR032675">
    <property type="entry name" value="LRR_dom_sf"/>
</dbReference>
<dbReference type="InterPro" id="IPR036388">
    <property type="entry name" value="WH-like_DNA-bd_sf"/>
</dbReference>
<sequence length="1020" mass="115104">MQLRGGIMAALKLSYDQLPYHLQQCFSYCSIFPDSYQFLGEELVGFWISQGFVKCSNSSQRLEDIGQCYLIDLVNLGFFEEVKREEPYLGSQVLYAICGLMHDFVVMVSRTDCASIDGLQCNKMPQTIRHLSIVTGSAYNKDQHGNIPRDEKFEEILRNAITSVSRLRTLVLLGHYDSSFLRVFQDKFKEAHNLRLLHMSARSADFRKRASDEVDGAFPQVLSKLYHLQVLDVGSYTDPNIPDGINNLVSLRNLVVHKGLYSSIATIGNMTSLEELHGLKFQITSNFEITQPQSMSELVQDWVHQLDNVKTLKEVYEAAQKKNELLEKLHLSWKESPEETCVEVLQMDVSGLSSELSMDTEREVLEGLQPDRHLEILQISGYSNATSPTGLASNISFTSLLTLQLYNCGEWKTLPSLRRFTFLTKLKLSNLQKVKDVLVPSLEELILVEMPKLEKLSCTSVEGMSSSLRALQIEDCQALKEFDLFEDNDNFGTEQRSWLCGLRILILSDCPHLKVLKPLPPSPACSDLRISGVSTLPYSMKGSSSEKLCIGNFDKDEDDGLVESFDELRILDDKILAFHNLSNLKFMDISDCQDLRSFSFEGFSNLVSLTNLEISMCKELFSSDVMPEHILEDVIVTNYRAFPSLKSLTISSCGIAGKWLSLMLQHAPYLEELSIDDCEHITTVLLPMEAGENSLSDIISAREDSSSGNQDETSTWLARDGLLHVPSDLISSLKEIFIWNCPRLTFNQGSECFSGFTSLERLMIWVCPELPSSLVHKEGSDDGENGRWLFPISLREFDISGYSQETLQPCFPRDSTSLTKLAVWSSPDLQYLQLHSCTALEELFINDCESLAAIEGLNSLGNLRHLTVYGLRQLSACLESFSRLSYRLCSQLETLKIDDPSVLTTSFSKHLTTLQRLQLTRLKKVRRLTNEQERALVLLKSLQELGFSYCFDLVVLPAGLHNLPSLKKLKMDACPRVSRLPETGLPLLLEELDIKFCSKKLADQCRLLETSKLKVKISLC</sequence>
<evidence type="ECO:0000256" key="2">
    <source>
        <dbReference type="ARBA" id="ARBA00022821"/>
    </source>
</evidence>
<protein>
    <submittedName>
        <fullName evidence="5">Uncharacterized protein</fullName>
    </submittedName>
</protein>
<dbReference type="SUPFAM" id="SSF52047">
    <property type="entry name" value="RNI-like"/>
    <property type="match status" value="1"/>
</dbReference>
<feature type="domain" description="R13L1/DRL21-like LRR repeat region" evidence="4">
    <location>
        <begin position="302"/>
        <end position="430"/>
    </location>
</feature>
<keyword evidence="2" id="KW-0611">Plant defense</keyword>
<dbReference type="Pfam" id="PF25019">
    <property type="entry name" value="LRR_R13L1-DRL21"/>
    <property type="match status" value="1"/>
</dbReference>
<dbReference type="Pfam" id="PF23559">
    <property type="entry name" value="WHD_DRP"/>
    <property type="match status" value="1"/>
</dbReference>
<dbReference type="PANTHER" id="PTHR36766">
    <property type="entry name" value="PLANT BROAD-SPECTRUM MILDEW RESISTANCE PROTEIN RPW8"/>
    <property type="match status" value="1"/>
</dbReference>
<dbReference type="InterPro" id="IPR056789">
    <property type="entry name" value="LRR_R13L1-DRL21"/>
</dbReference>
<dbReference type="Proteomes" id="UP000015106">
    <property type="component" value="Chromosome 2"/>
</dbReference>
<dbReference type="GO" id="GO:0006952">
    <property type="term" value="P:defense response"/>
    <property type="evidence" value="ECO:0007669"/>
    <property type="project" value="UniProtKB-KW"/>
</dbReference>
<reference evidence="6" key="1">
    <citation type="journal article" date="2013" name="Nature">
        <title>Draft genome of the wheat A-genome progenitor Triticum urartu.</title>
        <authorList>
            <person name="Ling H.Q."/>
            <person name="Zhao S."/>
            <person name="Liu D."/>
            <person name="Wang J."/>
            <person name="Sun H."/>
            <person name="Zhang C."/>
            <person name="Fan H."/>
            <person name="Li D."/>
            <person name="Dong L."/>
            <person name="Tao Y."/>
            <person name="Gao C."/>
            <person name="Wu H."/>
            <person name="Li Y."/>
            <person name="Cui Y."/>
            <person name="Guo X."/>
            <person name="Zheng S."/>
            <person name="Wang B."/>
            <person name="Yu K."/>
            <person name="Liang Q."/>
            <person name="Yang W."/>
            <person name="Lou X."/>
            <person name="Chen J."/>
            <person name="Feng M."/>
            <person name="Jian J."/>
            <person name="Zhang X."/>
            <person name="Luo G."/>
            <person name="Jiang Y."/>
            <person name="Liu J."/>
            <person name="Wang Z."/>
            <person name="Sha Y."/>
            <person name="Zhang B."/>
            <person name="Wu H."/>
            <person name="Tang D."/>
            <person name="Shen Q."/>
            <person name="Xue P."/>
            <person name="Zou S."/>
            <person name="Wang X."/>
            <person name="Liu X."/>
            <person name="Wang F."/>
            <person name="Yang Y."/>
            <person name="An X."/>
            <person name="Dong Z."/>
            <person name="Zhang K."/>
            <person name="Zhang X."/>
            <person name="Luo M.C."/>
            <person name="Dvorak J."/>
            <person name="Tong Y."/>
            <person name="Wang J."/>
            <person name="Yang H."/>
            <person name="Li Z."/>
            <person name="Wang D."/>
            <person name="Zhang A."/>
            <person name="Wang J."/>
        </authorList>
    </citation>
    <scope>NUCLEOTIDE SEQUENCE</scope>
    <source>
        <strain evidence="6">cv. G1812</strain>
    </source>
</reference>
<evidence type="ECO:0000259" key="4">
    <source>
        <dbReference type="Pfam" id="PF25019"/>
    </source>
</evidence>
<organism evidence="5 6">
    <name type="scientific">Triticum urartu</name>
    <name type="common">Red wild einkorn</name>
    <name type="synonym">Crithodium urartu</name>
    <dbReference type="NCBI Taxonomy" id="4572"/>
    <lineage>
        <taxon>Eukaryota</taxon>
        <taxon>Viridiplantae</taxon>
        <taxon>Streptophyta</taxon>
        <taxon>Embryophyta</taxon>
        <taxon>Tracheophyta</taxon>
        <taxon>Spermatophyta</taxon>
        <taxon>Magnoliopsida</taxon>
        <taxon>Liliopsida</taxon>
        <taxon>Poales</taxon>
        <taxon>Poaceae</taxon>
        <taxon>BOP clade</taxon>
        <taxon>Pooideae</taxon>
        <taxon>Triticodae</taxon>
        <taxon>Triticeae</taxon>
        <taxon>Triticinae</taxon>
        <taxon>Triticum</taxon>
    </lineage>
</organism>
<evidence type="ECO:0000313" key="6">
    <source>
        <dbReference type="Proteomes" id="UP000015106"/>
    </source>
</evidence>
<evidence type="ECO:0000313" key="5">
    <source>
        <dbReference type="EnsemblPlants" id="TuG1812G0200005123.01.T01.cds450663"/>
    </source>
</evidence>
<proteinExistence type="predicted"/>
<accession>A0A8R7TMH6</accession>
<reference evidence="5" key="3">
    <citation type="submission" date="2022-06" db="UniProtKB">
        <authorList>
            <consortium name="EnsemblPlants"/>
        </authorList>
    </citation>
    <scope>IDENTIFICATION</scope>
</reference>
<dbReference type="Gramene" id="TuG1812G0200005123.01.T01">
    <property type="protein sequence ID" value="TuG1812G0200005123.01.T01.cds450663"/>
    <property type="gene ID" value="TuG1812G0200005123.01"/>
</dbReference>
<dbReference type="Gene3D" id="3.80.10.10">
    <property type="entry name" value="Ribonuclease Inhibitor"/>
    <property type="match status" value="4"/>
</dbReference>
<name>A0A8R7TMH6_TRIUA</name>
<keyword evidence="6" id="KW-1185">Reference proteome</keyword>
<keyword evidence="1" id="KW-0433">Leucine-rich repeat</keyword>
<reference evidence="5" key="2">
    <citation type="submission" date="2018-03" db="EMBL/GenBank/DDBJ databases">
        <title>The Triticum urartu genome reveals the dynamic nature of wheat genome evolution.</title>
        <authorList>
            <person name="Ling H."/>
            <person name="Ma B."/>
            <person name="Shi X."/>
            <person name="Liu H."/>
            <person name="Dong L."/>
            <person name="Sun H."/>
            <person name="Cao Y."/>
            <person name="Gao Q."/>
            <person name="Zheng S."/>
            <person name="Li Y."/>
            <person name="Yu Y."/>
            <person name="Du H."/>
            <person name="Qi M."/>
            <person name="Li Y."/>
            <person name="Yu H."/>
            <person name="Cui Y."/>
            <person name="Wang N."/>
            <person name="Chen C."/>
            <person name="Wu H."/>
            <person name="Zhao Y."/>
            <person name="Zhang J."/>
            <person name="Li Y."/>
            <person name="Zhou W."/>
            <person name="Zhang B."/>
            <person name="Hu W."/>
            <person name="Eijk M."/>
            <person name="Tang J."/>
            <person name="Witsenboer H."/>
            <person name="Zhao S."/>
            <person name="Li Z."/>
            <person name="Zhang A."/>
            <person name="Wang D."/>
            <person name="Liang C."/>
        </authorList>
    </citation>
    <scope>NUCLEOTIDE SEQUENCE [LARGE SCALE GENOMIC DNA]</scope>
    <source>
        <strain evidence="5">cv. G1812</strain>
    </source>
</reference>
<evidence type="ECO:0000259" key="3">
    <source>
        <dbReference type="Pfam" id="PF23559"/>
    </source>
</evidence>
<evidence type="ECO:0000256" key="1">
    <source>
        <dbReference type="ARBA" id="ARBA00022614"/>
    </source>
</evidence>